<sequence>MARISRRALLVGGGVVGAGALTAGGLAGRRLWLDREPPEPPLADKAGNLLWRNWAGTAQSYPARRAAPASEDELATLLKSGPAPVRPVGSGHSFSQLVPTEGTLLTLDGLTGLVSHDAAKRQATVWAGTRLRELGSALAAIGQEMPNLPDINKQSLAGALATGTHGTGKGLKALHGEVIAMRLATPSGEILDCDANRNADIFNAARVNLGAFGVVTQVTLQNRPLTRVRKRVEIRPTREVLEDWPALRARHRNAEFLVLPFTNRCAVITHDVTSDPVQPRGPDADAETLMSLKTLRDVFEFAPGMRRTIAARELDRIAPEIAVDEGWKLLSNERPVRFKEIEYHVPIEAHVAALRDVIDAVETHRRDVFFPFEARIVAADDAWLSPFYQRESGSVAVHAYYKEDHDFFFALIEPILRRHGGRPHWGKMNSLGAQDFAALYPRWRDAMEIRRALDPQGRMLNPYLKGILGHG</sequence>
<dbReference type="PROSITE" id="PS51318">
    <property type="entry name" value="TAT"/>
    <property type="match status" value="1"/>
</dbReference>
<dbReference type="AlphaFoldDB" id="A0A7W7K2Q8"/>
<evidence type="ECO:0000259" key="4">
    <source>
        <dbReference type="PROSITE" id="PS51387"/>
    </source>
</evidence>
<evidence type="ECO:0000313" key="6">
    <source>
        <dbReference type="Proteomes" id="UP000575241"/>
    </source>
</evidence>
<dbReference type="GO" id="GO:0016020">
    <property type="term" value="C:membrane"/>
    <property type="evidence" value="ECO:0007669"/>
    <property type="project" value="InterPro"/>
</dbReference>
<keyword evidence="3" id="KW-0560">Oxidoreductase</keyword>
<protein>
    <submittedName>
        <fullName evidence="5">FAD-linked oxidoreductase</fullName>
    </submittedName>
</protein>
<dbReference type="Gene3D" id="3.30.43.10">
    <property type="entry name" value="Uridine Diphospho-n-acetylenolpyruvylglucosamine Reductase, domain 2"/>
    <property type="match status" value="1"/>
</dbReference>
<accession>A0A7W7K2Q8</accession>
<dbReference type="Gene3D" id="3.30.70.2520">
    <property type="match status" value="1"/>
</dbReference>
<dbReference type="RefSeq" id="WP_184168492.1">
    <property type="nucleotide sequence ID" value="NZ_JACHLN010000003.1"/>
</dbReference>
<dbReference type="InterPro" id="IPR016166">
    <property type="entry name" value="FAD-bd_PCMH"/>
</dbReference>
<dbReference type="PANTHER" id="PTHR43762">
    <property type="entry name" value="L-GULONOLACTONE OXIDASE"/>
    <property type="match status" value="1"/>
</dbReference>
<evidence type="ECO:0000313" key="5">
    <source>
        <dbReference type="EMBL" id="MBB4839977.1"/>
    </source>
</evidence>
<proteinExistence type="predicted"/>
<keyword evidence="6" id="KW-1185">Reference proteome</keyword>
<dbReference type="PIRSF" id="PIRSF000136">
    <property type="entry name" value="LGO_GLO"/>
    <property type="match status" value="1"/>
</dbReference>
<dbReference type="GO" id="GO:0003885">
    <property type="term" value="F:D-arabinono-1,4-lactone oxidase activity"/>
    <property type="evidence" value="ECO:0007669"/>
    <property type="project" value="InterPro"/>
</dbReference>
<comment type="caution">
    <text evidence="5">The sequence shown here is derived from an EMBL/GenBank/DDBJ whole genome shotgun (WGS) entry which is preliminary data.</text>
</comment>
<dbReference type="InterPro" id="IPR006094">
    <property type="entry name" value="Oxid_FAD_bind_N"/>
</dbReference>
<evidence type="ECO:0000256" key="1">
    <source>
        <dbReference type="ARBA" id="ARBA00022630"/>
    </source>
</evidence>
<dbReference type="EMBL" id="JACHLN010000003">
    <property type="protein sequence ID" value="MBB4839977.1"/>
    <property type="molecule type" value="Genomic_DNA"/>
</dbReference>
<evidence type="ECO:0000256" key="2">
    <source>
        <dbReference type="ARBA" id="ARBA00022827"/>
    </source>
</evidence>
<dbReference type="PANTHER" id="PTHR43762:SF1">
    <property type="entry name" value="D-ARABINONO-1,4-LACTONE OXIDASE"/>
    <property type="match status" value="1"/>
</dbReference>
<organism evidence="5 6">
    <name type="scientific">Sphingomonas kyeonggiensis</name>
    <dbReference type="NCBI Taxonomy" id="1268553"/>
    <lineage>
        <taxon>Bacteria</taxon>
        <taxon>Pseudomonadati</taxon>
        <taxon>Pseudomonadota</taxon>
        <taxon>Alphaproteobacteria</taxon>
        <taxon>Sphingomonadales</taxon>
        <taxon>Sphingomonadaceae</taxon>
        <taxon>Sphingomonas</taxon>
    </lineage>
</organism>
<dbReference type="Gene3D" id="3.30.465.10">
    <property type="match status" value="1"/>
</dbReference>
<dbReference type="InterPro" id="IPR016167">
    <property type="entry name" value="FAD-bd_PCMH_sub1"/>
</dbReference>
<dbReference type="InterPro" id="IPR016171">
    <property type="entry name" value="Vanillyl_alc_oxidase_C-sub2"/>
</dbReference>
<dbReference type="Pfam" id="PF04030">
    <property type="entry name" value="ALO"/>
    <property type="match status" value="1"/>
</dbReference>
<dbReference type="InterPro" id="IPR010031">
    <property type="entry name" value="FAD_lactone_oxidase-like"/>
</dbReference>
<dbReference type="InterPro" id="IPR016169">
    <property type="entry name" value="FAD-bd_PCMH_sub2"/>
</dbReference>
<dbReference type="Gene3D" id="1.10.45.10">
    <property type="entry name" value="Vanillyl-alcohol Oxidase, Chain A, domain 4"/>
    <property type="match status" value="1"/>
</dbReference>
<dbReference type="InterPro" id="IPR006311">
    <property type="entry name" value="TAT_signal"/>
</dbReference>
<reference evidence="5 6" key="1">
    <citation type="submission" date="2020-08" db="EMBL/GenBank/DDBJ databases">
        <title>Functional genomics of gut bacteria from endangered species of beetles.</title>
        <authorList>
            <person name="Carlos-Shanley C."/>
        </authorList>
    </citation>
    <scope>NUCLEOTIDE SEQUENCE [LARGE SCALE GENOMIC DNA]</scope>
    <source>
        <strain evidence="5 6">S00224</strain>
    </source>
</reference>
<dbReference type="Pfam" id="PF01565">
    <property type="entry name" value="FAD_binding_4"/>
    <property type="match status" value="1"/>
</dbReference>
<dbReference type="InterPro" id="IPR007173">
    <property type="entry name" value="ALO_C"/>
</dbReference>
<dbReference type="GO" id="GO:0071949">
    <property type="term" value="F:FAD binding"/>
    <property type="evidence" value="ECO:0007669"/>
    <property type="project" value="InterPro"/>
</dbReference>
<dbReference type="SUPFAM" id="SSF56176">
    <property type="entry name" value="FAD-binding/transporter-associated domain-like"/>
    <property type="match status" value="1"/>
</dbReference>
<evidence type="ECO:0000256" key="3">
    <source>
        <dbReference type="ARBA" id="ARBA00023002"/>
    </source>
</evidence>
<name>A0A7W7K2Q8_9SPHN</name>
<keyword evidence="1" id="KW-0285">Flavoprotein</keyword>
<dbReference type="NCBIfam" id="TIGR01679">
    <property type="entry name" value="bact_FAD_ox"/>
    <property type="match status" value="1"/>
</dbReference>
<gene>
    <name evidence="5" type="ORF">HNP52_003069</name>
</gene>
<feature type="domain" description="FAD-binding PCMH-type" evidence="4">
    <location>
        <begin position="58"/>
        <end position="225"/>
    </location>
</feature>
<dbReference type="PROSITE" id="PS51387">
    <property type="entry name" value="FAD_PCMH"/>
    <property type="match status" value="1"/>
</dbReference>
<keyword evidence="2" id="KW-0274">FAD</keyword>
<dbReference type="Proteomes" id="UP000575241">
    <property type="component" value="Unassembled WGS sequence"/>
</dbReference>
<dbReference type="InterPro" id="IPR036318">
    <property type="entry name" value="FAD-bd_PCMH-like_sf"/>
</dbReference>